<dbReference type="GO" id="GO:0032259">
    <property type="term" value="P:methylation"/>
    <property type="evidence" value="ECO:0007669"/>
    <property type="project" value="UniProtKB-KW"/>
</dbReference>
<evidence type="ECO:0000256" key="2">
    <source>
        <dbReference type="ARBA" id="ARBA00022679"/>
    </source>
</evidence>
<keyword evidence="6" id="KW-1185">Reference proteome</keyword>
<dbReference type="GO" id="GO:0046872">
    <property type="term" value="F:metal ion binding"/>
    <property type="evidence" value="ECO:0007669"/>
    <property type="project" value="UniProtKB-KW"/>
</dbReference>
<keyword evidence="1 3" id="KW-0489">Methyltransferase</keyword>
<dbReference type="EMBL" id="JTCM02000024">
    <property type="protein sequence ID" value="NEU73515.1"/>
    <property type="molecule type" value="Genomic_DNA"/>
</dbReference>
<accession>A0A846H894</accession>
<proteinExistence type="predicted"/>
<name>A0A846H894_9CYAN</name>
<dbReference type="InterPro" id="IPR036589">
    <property type="entry name" value="HCY_dom_sf"/>
</dbReference>
<dbReference type="Gene3D" id="3.20.20.330">
    <property type="entry name" value="Homocysteine-binding-like domain"/>
    <property type="match status" value="1"/>
</dbReference>
<dbReference type="Pfam" id="PF02574">
    <property type="entry name" value="S-methyl_trans"/>
    <property type="match status" value="1"/>
</dbReference>
<dbReference type="PROSITE" id="PS50970">
    <property type="entry name" value="HCY"/>
    <property type="match status" value="1"/>
</dbReference>
<reference evidence="5 6" key="1">
    <citation type="journal article" date="2015" name="Genome Announc.">
        <title>Draft Genome Sequence of Cyanobacterium Hassallia byssoidea Strain VB512170, Isolated from Monuments in India.</title>
        <authorList>
            <person name="Singh D."/>
            <person name="Chandrababunaidu M.M."/>
            <person name="Panda A."/>
            <person name="Sen D."/>
            <person name="Bhattacharyya S."/>
            <person name="Adhikary S.P."/>
            <person name="Tripathy S."/>
        </authorList>
    </citation>
    <scope>NUCLEOTIDE SEQUENCE [LARGE SCALE GENOMIC DNA]</scope>
    <source>
        <strain evidence="5 6">VB512170</strain>
    </source>
</reference>
<gene>
    <name evidence="5" type="ORF">PI95_013305</name>
</gene>
<dbReference type="GO" id="GO:0008168">
    <property type="term" value="F:methyltransferase activity"/>
    <property type="evidence" value="ECO:0007669"/>
    <property type="project" value="UniProtKB-UniRule"/>
</dbReference>
<dbReference type="PANTHER" id="PTHR11103">
    <property type="entry name" value="SLR1189 PROTEIN"/>
    <property type="match status" value="1"/>
</dbReference>
<dbReference type="SUPFAM" id="SSF82282">
    <property type="entry name" value="Homocysteine S-methyltransferase"/>
    <property type="match status" value="1"/>
</dbReference>
<evidence type="ECO:0000256" key="1">
    <source>
        <dbReference type="ARBA" id="ARBA00022603"/>
    </source>
</evidence>
<feature type="domain" description="Hcy-binding" evidence="4">
    <location>
        <begin position="4"/>
        <end position="311"/>
    </location>
</feature>
<feature type="binding site" evidence="3">
    <location>
        <position position="296"/>
    </location>
    <ligand>
        <name>Zn(2+)</name>
        <dbReference type="ChEBI" id="CHEBI:29105"/>
    </ligand>
</feature>
<evidence type="ECO:0000313" key="6">
    <source>
        <dbReference type="Proteomes" id="UP000031549"/>
    </source>
</evidence>
<comment type="cofactor">
    <cofactor evidence="3">
        <name>Zn(2+)</name>
        <dbReference type="ChEBI" id="CHEBI:29105"/>
    </cofactor>
</comment>
<protein>
    <submittedName>
        <fullName evidence="5">Homocysteine S-methyltransferase family protein</fullName>
    </submittedName>
</protein>
<keyword evidence="2 3" id="KW-0808">Transferase</keyword>
<organism evidence="5 6">
    <name type="scientific">Hassallia byssoidea VB512170</name>
    <dbReference type="NCBI Taxonomy" id="1304833"/>
    <lineage>
        <taxon>Bacteria</taxon>
        <taxon>Bacillati</taxon>
        <taxon>Cyanobacteriota</taxon>
        <taxon>Cyanophyceae</taxon>
        <taxon>Nostocales</taxon>
        <taxon>Tolypothrichaceae</taxon>
        <taxon>Hassallia</taxon>
    </lineage>
</organism>
<evidence type="ECO:0000313" key="5">
    <source>
        <dbReference type="EMBL" id="NEU73515.1"/>
    </source>
</evidence>
<evidence type="ECO:0000256" key="3">
    <source>
        <dbReference type="PROSITE-ProRule" id="PRU00333"/>
    </source>
</evidence>
<dbReference type="InterPro" id="IPR003726">
    <property type="entry name" value="HCY_dom"/>
</dbReference>
<dbReference type="Proteomes" id="UP000031549">
    <property type="component" value="Unassembled WGS sequence"/>
</dbReference>
<feature type="binding site" evidence="3">
    <location>
        <position position="227"/>
    </location>
    <ligand>
        <name>Zn(2+)</name>
        <dbReference type="ChEBI" id="CHEBI:29105"/>
    </ligand>
</feature>
<keyword evidence="3" id="KW-0862">Zinc</keyword>
<sequence length="338" mass="37813">MARYRNNLPQLSSDLFLTDGGIETTLIFREGLELPEFAAFDLLKYDAGYKALEKYFRTYATLARDYEVGLVLESATWRANPDWGTKLGYDREALAHMNRRAIALLHDIRNKYETEKTRMVISGCLGPRGDGYNPADLMTEDEAQQYHRQQIEIFHDADADLVTAITINYVEEAIGIVRAAKSAGMPVAISFTVETDGRLPTKQTLSGAIAQVDVATDYAPAYYMINCAHPTHFASVLKVGEPWLDRIRGIRANASTKSHAELNEAAQLDDGNPEELGNQYRELRDKLKNLNVLGGCCGTDHRHVEAICKAYMPLLWTHLSNGEQLQIHKSPIAHKTLA</sequence>
<comment type="caution">
    <text evidence="5">The sequence shown here is derived from an EMBL/GenBank/DDBJ whole genome shotgun (WGS) entry which is preliminary data.</text>
</comment>
<evidence type="ECO:0000259" key="4">
    <source>
        <dbReference type="PROSITE" id="PS50970"/>
    </source>
</evidence>
<feature type="binding site" evidence="3">
    <location>
        <position position="297"/>
    </location>
    <ligand>
        <name>Zn(2+)</name>
        <dbReference type="ChEBI" id="CHEBI:29105"/>
    </ligand>
</feature>
<keyword evidence="3" id="KW-0479">Metal-binding</keyword>
<dbReference type="AlphaFoldDB" id="A0A846H894"/>
<dbReference type="PANTHER" id="PTHR11103:SF18">
    <property type="entry name" value="SLR1189 PROTEIN"/>
    <property type="match status" value="1"/>
</dbReference>